<dbReference type="GO" id="GO:0007165">
    <property type="term" value="P:signal transduction"/>
    <property type="evidence" value="ECO:0007669"/>
    <property type="project" value="InterPro"/>
</dbReference>
<evidence type="ECO:0000256" key="3">
    <source>
        <dbReference type="ARBA" id="ARBA00023034"/>
    </source>
</evidence>
<evidence type="ECO:0000313" key="6">
    <source>
        <dbReference type="EMBL" id="KAK6644123.1"/>
    </source>
</evidence>
<name>A0AAN8XN22_POLSC</name>
<comment type="subcellular location">
    <subcellularLocation>
        <location evidence="1">Golgi apparatus</location>
    </subcellularLocation>
</comment>
<comment type="similarity">
    <text evidence="2">Belongs to the GKAP1 family.</text>
</comment>
<dbReference type="PANTHER" id="PTHR14899:SF0">
    <property type="entry name" value="G KINASE-ANCHORING PROTEIN 1"/>
    <property type="match status" value="1"/>
</dbReference>
<accession>A0AAN8XN22</accession>
<dbReference type="InterPro" id="IPR026109">
    <property type="entry name" value="GKAP1"/>
</dbReference>
<proteinExistence type="inferred from homology"/>
<comment type="caution">
    <text evidence="6">The sequence shown here is derived from an EMBL/GenBank/DDBJ whole genome shotgun (WGS) entry which is preliminary data.</text>
</comment>
<feature type="region of interest" description="Disordered" evidence="5">
    <location>
        <begin position="132"/>
        <end position="183"/>
    </location>
</feature>
<evidence type="ECO:0000256" key="5">
    <source>
        <dbReference type="SAM" id="MobiDB-lite"/>
    </source>
</evidence>
<dbReference type="AlphaFoldDB" id="A0AAN8XN22"/>
<gene>
    <name evidence="6" type="ORF">RUM43_000390</name>
</gene>
<evidence type="ECO:0000256" key="1">
    <source>
        <dbReference type="ARBA" id="ARBA00004555"/>
    </source>
</evidence>
<feature type="compositionally biased region" description="Polar residues" evidence="5">
    <location>
        <begin position="155"/>
        <end position="167"/>
    </location>
</feature>
<evidence type="ECO:0008006" key="8">
    <source>
        <dbReference type="Google" id="ProtNLM"/>
    </source>
</evidence>
<keyword evidence="3" id="KW-0333">Golgi apparatus</keyword>
<keyword evidence="4" id="KW-0175">Coiled coil</keyword>
<dbReference type="Proteomes" id="UP001372834">
    <property type="component" value="Unassembled WGS sequence"/>
</dbReference>
<feature type="compositionally biased region" description="Low complexity" evidence="5">
    <location>
        <begin position="61"/>
        <end position="75"/>
    </location>
</feature>
<evidence type="ECO:0000313" key="7">
    <source>
        <dbReference type="Proteomes" id="UP001372834"/>
    </source>
</evidence>
<organism evidence="6 7">
    <name type="scientific">Polyplax serrata</name>
    <name type="common">Common mouse louse</name>
    <dbReference type="NCBI Taxonomy" id="468196"/>
    <lineage>
        <taxon>Eukaryota</taxon>
        <taxon>Metazoa</taxon>
        <taxon>Ecdysozoa</taxon>
        <taxon>Arthropoda</taxon>
        <taxon>Hexapoda</taxon>
        <taxon>Insecta</taxon>
        <taxon>Pterygota</taxon>
        <taxon>Neoptera</taxon>
        <taxon>Paraneoptera</taxon>
        <taxon>Psocodea</taxon>
        <taxon>Troctomorpha</taxon>
        <taxon>Phthiraptera</taxon>
        <taxon>Anoplura</taxon>
        <taxon>Polyplacidae</taxon>
        <taxon>Polyplax</taxon>
    </lineage>
</organism>
<feature type="compositionally biased region" description="Basic and acidic residues" evidence="5">
    <location>
        <begin position="173"/>
        <end position="183"/>
    </location>
</feature>
<reference evidence="6 7" key="1">
    <citation type="submission" date="2023-10" db="EMBL/GenBank/DDBJ databases">
        <title>Genomes of two closely related lineages of the louse Polyplax serrata with different host specificities.</title>
        <authorList>
            <person name="Martinu J."/>
            <person name="Tarabai H."/>
            <person name="Stefka J."/>
            <person name="Hypsa V."/>
        </authorList>
    </citation>
    <scope>NUCLEOTIDE SEQUENCE [LARGE SCALE GENOMIC DNA]</scope>
    <source>
        <strain evidence="6">HR10_N</strain>
    </source>
</reference>
<feature type="region of interest" description="Disordered" evidence="5">
    <location>
        <begin position="292"/>
        <end position="320"/>
    </location>
</feature>
<dbReference type="EMBL" id="JAWJWE010000001">
    <property type="protein sequence ID" value="KAK6644123.1"/>
    <property type="molecule type" value="Genomic_DNA"/>
</dbReference>
<dbReference type="GO" id="GO:0005794">
    <property type="term" value="C:Golgi apparatus"/>
    <property type="evidence" value="ECO:0007669"/>
    <property type="project" value="UniProtKB-SubCell"/>
</dbReference>
<feature type="compositionally biased region" description="Basic and acidic residues" evidence="5">
    <location>
        <begin position="132"/>
        <end position="141"/>
    </location>
</feature>
<sequence>MANIVASRFAVLCVDDDDDDDDTLYCTKKKKSQNKKVAVKCQDAVSAKPEPVQKKKKKQDNNQVQNVKKSNKQSSITDPKKKKKVTNMEQWEEWKERDDQFVQGNFEEELSKAILLSKLDYEKRKEYESVIQARPEKPVNDKKKKKSQKVMSLDEFNNLNTKTNVDSGKSKSPKTEKAKENSEFFESLEKDIKKEISKANAPAKKKLNDSTSQEALTLVLYQASLDKKDREIDQLKEEIERLNMQLINVKTRNTKLCQIIASGEMKDKAEVLMEVERLQTIKDELSTEVASLHTQLEQERSKVRQLTAENKSKSKKYQNQ</sequence>
<protein>
    <recommendedName>
        <fullName evidence="8">G kinase-anchoring protein 1</fullName>
    </recommendedName>
</protein>
<evidence type="ECO:0000256" key="4">
    <source>
        <dbReference type="ARBA" id="ARBA00023054"/>
    </source>
</evidence>
<dbReference type="PANTHER" id="PTHR14899">
    <property type="entry name" value="G KINASE ANCHORING PROTEIN 1"/>
    <property type="match status" value="1"/>
</dbReference>
<evidence type="ECO:0000256" key="2">
    <source>
        <dbReference type="ARBA" id="ARBA00006662"/>
    </source>
</evidence>
<dbReference type="PRINTS" id="PR02083">
    <property type="entry name" value="GKINASEAP1"/>
</dbReference>
<feature type="region of interest" description="Disordered" evidence="5">
    <location>
        <begin position="37"/>
        <end position="96"/>
    </location>
</feature>